<sequence length="19" mass="2188">MYYPLVTSGQYNFVGIMTC</sequence>
<accession>A0A0A9HQI4</accession>
<dbReference type="EMBL" id="GBRH01162738">
    <property type="protein sequence ID" value="JAE35158.1"/>
    <property type="molecule type" value="Transcribed_RNA"/>
</dbReference>
<evidence type="ECO:0000313" key="1">
    <source>
        <dbReference type="EMBL" id="JAE35158.1"/>
    </source>
</evidence>
<reference evidence="1" key="1">
    <citation type="submission" date="2014-09" db="EMBL/GenBank/DDBJ databases">
        <authorList>
            <person name="Magalhaes I.L.F."/>
            <person name="Oliveira U."/>
            <person name="Santos F.R."/>
            <person name="Vidigal T.H.D.A."/>
            <person name="Brescovit A.D."/>
            <person name="Santos A.J."/>
        </authorList>
    </citation>
    <scope>NUCLEOTIDE SEQUENCE</scope>
    <source>
        <tissue evidence="1">Shoot tissue taken approximately 20 cm above the soil surface</tissue>
    </source>
</reference>
<organism evidence="1">
    <name type="scientific">Arundo donax</name>
    <name type="common">Giant reed</name>
    <name type="synonym">Donax arundinaceus</name>
    <dbReference type="NCBI Taxonomy" id="35708"/>
    <lineage>
        <taxon>Eukaryota</taxon>
        <taxon>Viridiplantae</taxon>
        <taxon>Streptophyta</taxon>
        <taxon>Embryophyta</taxon>
        <taxon>Tracheophyta</taxon>
        <taxon>Spermatophyta</taxon>
        <taxon>Magnoliopsida</taxon>
        <taxon>Liliopsida</taxon>
        <taxon>Poales</taxon>
        <taxon>Poaceae</taxon>
        <taxon>PACMAD clade</taxon>
        <taxon>Arundinoideae</taxon>
        <taxon>Arundineae</taxon>
        <taxon>Arundo</taxon>
    </lineage>
</organism>
<proteinExistence type="predicted"/>
<protein>
    <submittedName>
        <fullName evidence="1">Uncharacterized protein</fullName>
    </submittedName>
</protein>
<dbReference type="AlphaFoldDB" id="A0A0A9HQI4"/>
<name>A0A0A9HQI4_ARUDO</name>
<reference evidence="1" key="2">
    <citation type="journal article" date="2015" name="Data Brief">
        <title>Shoot transcriptome of the giant reed, Arundo donax.</title>
        <authorList>
            <person name="Barrero R.A."/>
            <person name="Guerrero F.D."/>
            <person name="Moolhuijzen P."/>
            <person name="Goolsby J.A."/>
            <person name="Tidwell J."/>
            <person name="Bellgard S.E."/>
            <person name="Bellgard M.I."/>
        </authorList>
    </citation>
    <scope>NUCLEOTIDE SEQUENCE</scope>
    <source>
        <tissue evidence="1">Shoot tissue taken approximately 20 cm above the soil surface</tissue>
    </source>
</reference>